<protein>
    <submittedName>
        <fullName evidence="1">Thiol-disulfide oxidoreductase DCC family protein</fullName>
    </submittedName>
</protein>
<proteinExistence type="predicted"/>
<dbReference type="EMBL" id="JBHTGQ010000031">
    <property type="protein sequence ID" value="MFC7750977.1"/>
    <property type="molecule type" value="Genomic_DNA"/>
</dbReference>
<dbReference type="Proteomes" id="UP001596528">
    <property type="component" value="Unassembled WGS sequence"/>
</dbReference>
<dbReference type="InterPro" id="IPR007263">
    <property type="entry name" value="DCC1-like"/>
</dbReference>
<evidence type="ECO:0000313" key="2">
    <source>
        <dbReference type="Proteomes" id="UP001596528"/>
    </source>
</evidence>
<dbReference type="RefSeq" id="WP_138789219.1">
    <property type="nucleotide sequence ID" value="NZ_JBHTGQ010000031.1"/>
</dbReference>
<evidence type="ECO:0000313" key="1">
    <source>
        <dbReference type="EMBL" id="MFC7750977.1"/>
    </source>
</evidence>
<gene>
    <name evidence="1" type="ORF">ACFQWB_13700</name>
</gene>
<keyword evidence="2" id="KW-1185">Reference proteome</keyword>
<dbReference type="PANTHER" id="PTHR33639">
    <property type="entry name" value="THIOL-DISULFIDE OXIDOREDUCTASE DCC"/>
    <property type="match status" value="1"/>
</dbReference>
<sequence length="148" mass="16633">METDTAWRAGAFGPAEAVVLFDGECSFCHSAVRFLYKRDPEGKLRYCSLQSKAAARLLRSAGIEANSAPDSFALLLRDGRVYWRSEAALRTARLLGGAWRAAFALRAVPKPVRDRAYDWFARRRRRWFGGPQACSLPPAELRERIIGD</sequence>
<reference evidence="2" key="1">
    <citation type="journal article" date="2019" name="Int. J. Syst. Evol. Microbiol.">
        <title>The Global Catalogue of Microorganisms (GCM) 10K type strain sequencing project: providing services to taxonomists for standard genome sequencing and annotation.</title>
        <authorList>
            <consortium name="The Broad Institute Genomics Platform"/>
            <consortium name="The Broad Institute Genome Sequencing Center for Infectious Disease"/>
            <person name="Wu L."/>
            <person name="Ma J."/>
        </authorList>
    </citation>
    <scope>NUCLEOTIDE SEQUENCE [LARGE SCALE GENOMIC DNA]</scope>
    <source>
        <strain evidence="2">JCM 18657</strain>
    </source>
</reference>
<dbReference type="PANTHER" id="PTHR33639:SF2">
    <property type="entry name" value="DUF393 DOMAIN-CONTAINING PROTEIN"/>
    <property type="match status" value="1"/>
</dbReference>
<accession>A0ABW2V8M5</accession>
<name>A0ABW2V8M5_9BACL</name>
<dbReference type="InterPro" id="IPR052927">
    <property type="entry name" value="DCC_oxidoreductase"/>
</dbReference>
<dbReference type="Pfam" id="PF04134">
    <property type="entry name" value="DCC1-like"/>
    <property type="match status" value="1"/>
</dbReference>
<organism evidence="1 2">
    <name type="scientific">Paenibacillus thermoaerophilus</name>
    <dbReference type="NCBI Taxonomy" id="1215385"/>
    <lineage>
        <taxon>Bacteria</taxon>
        <taxon>Bacillati</taxon>
        <taxon>Bacillota</taxon>
        <taxon>Bacilli</taxon>
        <taxon>Bacillales</taxon>
        <taxon>Paenibacillaceae</taxon>
        <taxon>Paenibacillus</taxon>
    </lineage>
</organism>
<comment type="caution">
    <text evidence="1">The sequence shown here is derived from an EMBL/GenBank/DDBJ whole genome shotgun (WGS) entry which is preliminary data.</text>
</comment>